<dbReference type="RefSeq" id="XP_025400803.1">
    <property type="nucleotide sequence ID" value="XM_025547596.1"/>
</dbReference>
<dbReference type="EMBL" id="MSFL01000008">
    <property type="protein sequence ID" value="PWY86251.1"/>
    <property type="molecule type" value="Genomic_DNA"/>
</dbReference>
<evidence type="ECO:0000313" key="2">
    <source>
        <dbReference type="EMBL" id="PWY86251.1"/>
    </source>
</evidence>
<protein>
    <submittedName>
        <fullName evidence="2">Uncharacterized protein</fullName>
    </submittedName>
</protein>
<keyword evidence="3" id="KW-1185">Reference proteome</keyword>
<organism evidence="2 3">
    <name type="scientific">Aspergillus heteromorphus CBS 117.55</name>
    <dbReference type="NCBI Taxonomy" id="1448321"/>
    <lineage>
        <taxon>Eukaryota</taxon>
        <taxon>Fungi</taxon>
        <taxon>Dikarya</taxon>
        <taxon>Ascomycota</taxon>
        <taxon>Pezizomycotina</taxon>
        <taxon>Eurotiomycetes</taxon>
        <taxon>Eurotiomycetidae</taxon>
        <taxon>Eurotiales</taxon>
        <taxon>Aspergillaceae</taxon>
        <taxon>Aspergillus</taxon>
        <taxon>Aspergillus subgen. Circumdati</taxon>
    </lineage>
</organism>
<feature type="region of interest" description="Disordered" evidence="1">
    <location>
        <begin position="201"/>
        <end position="225"/>
    </location>
</feature>
<comment type="caution">
    <text evidence="2">The sequence shown here is derived from an EMBL/GenBank/DDBJ whole genome shotgun (WGS) entry which is preliminary data.</text>
</comment>
<dbReference type="VEuPathDB" id="FungiDB:BO70DRAFT_423555"/>
<accession>A0A317WKM0</accession>
<proteinExistence type="predicted"/>
<gene>
    <name evidence="2" type="ORF">BO70DRAFT_423555</name>
</gene>
<dbReference type="AlphaFoldDB" id="A0A317WKM0"/>
<dbReference type="GeneID" id="37069833"/>
<dbReference type="Proteomes" id="UP000247233">
    <property type="component" value="Unassembled WGS sequence"/>
</dbReference>
<sequence>MSLAYLNLSSSASSSSCSIASSTFIWISSNAKPTNQPTNFNQIHPDLSPPSGLSSHQIRSGRWLLWSMGKVDSLYRQIVPSRGGGGGKYYTYSGQTGGARSATYTVLHSICLLYSTPLSTQLSILIGTQHTQLAVLQFSSRSSSAAHNNDYYRVQSIQSPESRQTKYYYYVQTTEYSISYYIASARKLMPQSASQHPELGIVRGRGQGQGQGQVQAPEYSSEGLT</sequence>
<name>A0A317WKM0_9EURO</name>
<evidence type="ECO:0000313" key="3">
    <source>
        <dbReference type="Proteomes" id="UP000247233"/>
    </source>
</evidence>
<reference evidence="2 3" key="1">
    <citation type="submission" date="2016-12" db="EMBL/GenBank/DDBJ databases">
        <title>The genomes of Aspergillus section Nigri reveals drivers in fungal speciation.</title>
        <authorList>
            <consortium name="DOE Joint Genome Institute"/>
            <person name="Vesth T.C."/>
            <person name="Nybo J."/>
            <person name="Theobald S."/>
            <person name="Brandl J."/>
            <person name="Frisvad J.C."/>
            <person name="Nielsen K.F."/>
            <person name="Lyhne E.K."/>
            <person name="Kogle M.E."/>
            <person name="Kuo A."/>
            <person name="Riley R."/>
            <person name="Clum A."/>
            <person name="Nolan M."/>
            <person name="Lipzen A."/>
            <person name="Salamov A."/>
            <person name="Henrissat B."/>
            <person name="Wiebenga A."/>
            <person name="De Vries R.P."/>
            <person name="Grigoriev I.V."/>
            <person name="Mortensen U.H."/>
            <person name="Andersen M.R."/>
            <person name="Baker S.E."/>
        </authorList>
    </citation>
    <scope>NUCLEOTIDE SEQUENCE [LARGE SCALE GENOMIC DNA]</scope>
    <source>
        <strain evidence="2 3">CBS 117.55</strain>
    </source>
</reference>
<evidence type="ECO:0000256" key="1">
    <source>
        <dbReference type="SAM" id="MobiDB-lite"/>
    </source>
</evidence>